<sequence length="118" mass="13464">MRKSDHDYAKARHLRRQQTLPEGLVWRKLRGRRTGLKSRRQHPVGHFVLDFYCAQAKLGIEIDGKAHDMGKRSEIDCARDENSCELGLKIIRFSAPAVLQNPTAVAETILAVCKQRID</sequence>
<dbReference type="Gene3D" id="3.40.960.10">
    <property type="entry name" value="VSR Endonuclease"/>
    <property type="match status" value="1"/>
</dbReference>
<dbReference type="PANTHER" id="PTHR38590">
    <property type="entry name" value="BLL0828 PROTEIN"/>
    <property type="match status" value="1"/>
</dbReference>
<dbReference type="OrthoDB" id="9798754at2"/>
<dbReference type="InterPro" id="IPR047216">
    <property type="entry name" value="Endonuclease_DUF559_bact"/>
</dbReference>
<dbReference type="PATRIC" id="fig|502682.8.peg.1938"/>
<dbReference type="AlphaFoldDB" id="A0A0G9MQZ6"/>
<proteinExistence type="predicted"/>
<evidence type="ECO:0000313" key="2">
    <source>
        <dbReference type="EMBL" id="KLE31733.1"/>
    </source>
</evidence>
<evidence type="ECO:0000313" key="3">
    <source>
        <dbReference type="Proteomes" id="UP000053070"/>
    </source>
</evidence>
<keyword evidence="3" id="KW-1185">Reference proteome</keyword>
<dbReference type="InterPro" id="IPR007569">
    <property type="entry name" value="DUF559"/>
</dbReference>
<dbReference type="PANTHER" id="PTHR38590:SF1">
    <property type="entry name" value="BLL0828 PROTEIN"/>
    <property type="match status" value="1"/>
</dbReference>
<comment type="caution">
    <text evidence="2">The sequence shown here is derived from an EMBL/GenBank/DDBJ whole genome shotgun (WGS) entry which is preliminary data.</text>
</comment>
<organism evidence="2 3">
    <name type="scientific">Aurantiacibacter gangjinensis</name>
    <dbReference type="NCBI Taxonomy" id="502682"/>
    <lineage>
        <taxon>Bacteria</taxon>
        <taxon>Pseudomonadati</taxon>
        <taxon>Pseudomonadota</taxon>
        <taxon>Alphaproteobacteria</taxon>
        <taxon>Sphingomonadales</taxon>
        <taxon>Erythrobacteraceae</taxon>
        <taxon>Aurantiacibacter</taxon>
    </lineage>
</organism>
<dbReference type="CDD" id="cd01038">
    <property type="entry name" value="Endonuclease_DUF559"/>
    <property type="match status" value="1"/>
</dbReference>
<dbReference type="RefSeq" id="WP_047007084.1">
    <property type="nucleotide sequence ID" value="NZ_CP018097.1"/>
</dbReference>
<dbReference type="InterPro" id="IPR011335">
    <property type="entry name" value="Restrct_endonuc-II-like"/>
</dbReference>
<protein>
    <recommendedName>
        <fullName evidence="1">DUF559 domain-containing protein</fullName>
    </recommendedName>
</protein>
<feature type="domain" description="DUF559" evidence="1">
    <location>
        <begin position="9"/>
        <end position="113"/>
    </location>
</feature>
<reference evidence="2 3" key="1">
    <citation type="submission" date="2015-04" db="EMBL/GenBank/DDBJ databases">
        <title>The draft genome sequence of Erythrobacr gangjinensis K7-2.</title>
        <authorList>
            <person name="Zhuang L."/>
            <person name="Liu Y."/>
            <person name="Shao Z."/>
        </authorList>
    </citation>
    <scope>NUCLEOTIDE SEQUENCE [LARGE SCALE GENOMIC DNA]</scope>
    <source>
        <strain evidence="2 3">K7-2</strain>
    </source>
</reference>
<name>A0A0G9MQZ6_9SPHN</name>
<dbReference type="SUPFAM" id="SSF52980">
    <property type="entry name" value="Restriction endonuclease-like"/>
    <property type="match status" value="1"/>
</dbReference>
<accession>A0A0G9MQZ6</accession>
<gene>
    <name evidence="2" type="ORF">AAW01_09495</name>
</gene>
<dbReference type="EMBL" id="LBHC01000002">
    <property type="protein sequence ID" value="KLE31733.1"/>
    <property type="molecule type" value="Genomic_DNA"/>
</dbReference>
<dbReference type="Pfam" id="PF04480">
    <property type="entry name" value="DUF559"/>
    <property type="match status" value="1"/>
</dbReference>
<dbReference type="Proteomes" id="UP000053070">
    <property type="component" value="Unassembled WGS sequence"/>
</dbReference>
<evidence type="ECO:0000259" key="1">
    <source>
        <dbReference type="Pfam" id="PF04480"/>
    </source>
</evidence>